<feature type="active site" evidence="3">
    <location>
        <position position="177"/>
    </location>
</feature>
<evidence type="ECO:0000259" key="4">
    <source>
        <dbReference type="Pfam" id="PF03446"/>
    </source>
</evidence>
<dbReference type="Pfam" id="PF14833">
    <property type="entry name" value="NAD_binding_11"/>
    <property type="match status" value="1"/>
</dbReference>
<evidence type="ECO:0000259" key="5">
    <source>
        <dbReference type="Pfam" id="PF14833"/>
    </source>
</evidence>
<dbReference type="PANTHER" id="PTHR43580:SF2">
    <property type="entry name" value="CYTOKINE-LIKE NUCLEAR FACTOR N-PAC"/>
    <property type="match status" value="1"/>
</dbReference>
<dbReference type="AlphaFoldDB" id="A0A1H0L6E6"/>
<dbReference type="EMBL" id="FNJI01000004">
    <property type="protein sequence ID" value="SDO63824.1"/>
    <property type="molecule type" value="Genomic_DNA"/>
</dbReference>
<dbReference type="STRING" id="91360.SAMN05660330_00685"/>
<dbReference type="Gene3D" id="1.10.1040.10">
    <property type="entry name" value="N-(1-d-carboxylethyl)-l-norvaline Dehydrogenase, domain 2"/>
    <property type="match status" value="1"/>
</dbReference>
<gene>
    <name evidence="6" type="ORF">SAMN05660330_00685</name>
</gene>
<proteinExistence type="predicted"/>
<dbReference type="PROSITE" id="PS00895">
    <property type="entry name" value="3_HYDROXYISOBUT_DH"/>
    <property type="match status" value="1"/>
</dbReference>
<dbReference type="GO" id="GO:0050661">
    <property type="term" value="F:NADP binding"/>
    <property type="evidence" value="ECO:0007669"/>
    <property type="project" value="InterPro"/>
</dbReference>
<evidence type="ECO:0000256" key="1">
    <source>
        <dbReference type="ARBA" id="ARBA00023002"/>
    </source>
</evidence>
<feature type="domain" description="3-hydroxyisobutyrate dehydrogenase-like NAD-binding" evidence="5">
    <location>
        <begin position="171"/>
        <end position="291"/>
    </location>
</feature>
<dbReference type="SUPFAM" id="SSF51735">
    <property type="entry name" value="NAD(P)-binding Rossmann-fold domains"/>
    <property type="match status" value="1"/>
</dbReference>
<name>A0A1H0L6E6_9BACT</name>
<evidence type="ECO:0000313" key="6">
    <source>
        <dbReference type="EMBL" id="SDO63824.1"/>
    </source>
</evidence>
<dbReference type="GO" id="GO:0051287">
    <property type="term" value="F:NAD binding"/>
    <property type="evidence" value="ECO:0007669"/>
    <property type="project" value="InterPro"/>
</dbReference>
<dbReference type="Gene3D" id="3.40.50.720">
    <property type="entry name" value="NAD(P)-binding Rossmann-like Domain"/>
    <property type="match status" value="1"/>
</dbReference>
<protein>
    <submittedName>
        <fullName evidence="6">3-hydroxyisobutyrate dehydrogenase</fullName>
    </submittedName>
</protein>
<reference evidence="6 7" key="1">
    <citation type="submission" date="2016-10" db="EMBL/GenBank/DDBJ databases">
        <authorList>
            <person name="de Groot N.N."/>
        </authorList>
    </citation>
    <scope>NUCLEOTIDE SEQUENCE [LARGE SCALE GENOMIC DNA]</scope>
    <source>
        <strain evidence="6 7">DSM 12130</strain>
    </source>
</reference>
<keyword evidence="7" id="KW-1185">Reference proteome</keyword>
<organism evidence="6 7">
    <name type="scientific">Desulforhopalus singaporensis</name>
    <dbReference type="NCBI Taxonomy" id="91360"/>
    <lineage>
        <taxon>Bacteria</taxon>
        <taxon>Pseudomonadati</taxon>
        <taxon>Thermodesulfobacteriota</taxon>
        <taxon>Desulfobulbia</taxon>
        <taxon>Desulfobulbales</taxon>
        <taxon>Desulfocapsaceae</taxon>
        <taxon>Desulforhopalus</taxon>
    </lineage>
</organism>
<dbReference type="Pfam" id="PF03446">
    <property type="entry name" value="NAD_binding_2"/>
    <property type="match status" value="1"/>
</dbReference>
<sequence>MLSGEEAMKVGFVGLGIMGSRMARNLISGGYELTVHNRTREKADTLVADGAGWAETPKDLGAAVDVVFTMLADPAAVTGMATGGDGFLEGLKKGTVWVDCSTVDPDFSRQMAQAAKSHGVDLLDIPVVGTKGPAASGELVFLAGGKREAVERCRPLLDCMGKELIYLGDNGQGAAMKMVVNLLLGSAMSAYAEALILGQSLGLSNKKIAEVVLDTPVAAPFLRGKHPLLEQKNYQPHFPLRWMRKDLQLVAKTAYEQNVSLPATNVIKEIYGLAQRSGLGDSDFAAIYQYLSGDVK</sequence>
<dbReference type="GO" id="GO:0016491">
    <property type="term" value="F:oxidoreductase activity"/>
    <property type="evidence" value="ECO:0007669"/>
    <property type="project" value="UniProtKB-KW"/>
</dbReference>
<dbReference type="InterPro" id="IPR008927">
    <property type="entry name" value="6-PGluconate_DH-like_C_sf"/>
</dbReference>
<dbReference type="InterPro" id="IPR029154">
    <property type="entry name" value="HIBADH-like_NADP-bd"/>
</dbReference>
<dbReference type="SUPFAM" id="SSF48179">
    <property type="entry name" value="6-phosphogluconate dehydrogenase C-terminal domain-like"/>
    <property type="match status" value="1"/>
</dbReference>
<dbReference type="InterPro" id="IPR013328">
    <property type="entry name" value="6PGD_dom2"/>
</dbReference>
<dbReference type="InterPro" id="IPR015815">
    <property type="entry name" value="HIBADH-related"/>
</dbReference>
<keyword evidence="2" id="KW-0520">NAD</keyword>
<dbReference type="PANTHER" id="PTHR43580">
    <property type="entry name" value="OXIDOREDUCTASE GLYR1-RELATED"/>
    <property type="match status" value="1"/>
</dbReference>
<accession>A0A1H0L6E6</accession>
<dbReference type="InterPro" id="IPR002204">
    <property type="entry name" value="3-OH-isobutyrate_DH-rel_CS"/>
</dbReference>
<keyword evidence="1" id="KW-0560">Oxidoreductase</keyword>
<dbReference type="Proteomes" id="UP000199073">
    <property type="component" value="Unassembled WGS sequence"/>
</dbReference>
<dbReference type="InterPro" id="IPR036291">
    <property type="entry name" value="NAD(P)-bd_dom_sf"/>
</dbReference>
<feature type="domain" description="6-phosphogluconate dehydrogenase NADP-binding" evidence="4">
    <location>
        <begin position="9"/>
        <end position="168"/>
    </location>
</feature>
<evidence type="ECO:0000256" key="3">
    <source>
        <dbReference type="PIRSR" id="PIRSR000103-1"/>
    </source>
</evidence>
<dbReference type="GO" id="GO:0016054">
    <property type="term" value="P:organic acid catabolic process"/>
    <property type="evidence" value="ECO:0007669"/>
    <property type="project" value="UniProtKB-ARBA"/>
</dbReference>
<dbReference type="PIRSF" id="PIRSF000103">
    <property type="entry name" value="HIBADH"/>
    <property type="match status" value="1"/>
</dbReference>
<evidence type="ECO:0000256" key="2">
    <source>
        <dbReference type="ARBA" id="ARBA00023027"/>
    </source>
</evidence>
<evidence type="ECO:0000313" key="7">
    <source>
        <dbReference type="Proteomes" id="UP000199073"/>
    </source>
</evidence>
<dbReference type="InterPro" id="IPR006115">
    <property type="entry name" value="6PGDH_NADP-bd"/>
</dbReference>
<dbReference type="InterPro" id="IPR051265">
    <property type="entry name" value="HIBADH-related_NP60_sf"/>
</dbReference>